<gene>
    <name evidence="2" type="ORF">CC1G_04467</name>
</gene>
<evidence type="ECO:0000313" key="2">
    <source>
        <dbReference type="EMBL" id="EAU91699.2"/>
    </source>
</evidence>
<comment type="caution">
    <text evidence="2">The sequence shown here is derived from an EMBL/GenBank/DDBJ whole genome shotgun (WGS) entry which is preliminary data.</text>
</comment>
<dbReference type="STRING" id="240176.A8N589"/>
<dbReference type="GO" id="GO:0005634">
    <property type="term" value="C:nucleus"/>
    <property type="evidence" value="ECO:0007669"/>
    <property type="project" value="TreeGrafter"/>
</dbReference>
<dbReference type="OrthoDB" id="441812at2759"/>
<protein>
    <recommendedName>
        <fullName evidence="4">SET domain-containing protein</fullName>
    </recommendedName>
</protein>
<dbReference type="InterPro" id="IPR046341">
    <property type="entry name" value="SET_dom_sf"/>
</dbReference>
<accession>A8N589</accession>
<dbReference type="RefSeq" id="XP_001830034.2">
    <property type="nucleotide sequence ID" value="XM_001829982.2"/>
</dbReference>
<evidence type="ECO:0000313" key="3">
    <source>
        <dbReference type="Proteomes" id="UP000001861"/>
    </source>
</evidence>
<proteinExistence type="predicted"/>
<sequence>MRVPWGAATRETMQILKDLVQWCTDQGFIIDSRLSIKQGQNGFGVFTNPDGEIPEDTTDSKWFYYLKSLPKTVELPILWEFTASRPEQERDSANDVDRLSALEWLTGTEVQRILLDKGEPILEQLKTYYREIAEPLLKQKLPNHNFNFEGFLRAYCLVSSRAFIVDRYHGLSMVPVADAFNHVQENHVHIEADFEVCLECGSVDQCPHDDDDDDDDEAPDLVALDDEGQKKDDNATPPTSYYEMVSVTDIPAVREVFNTYGETLSDAQLLSRYGFVLEANENDRITWNYKEISETFGIDVEKQFEEYIVDISIKEQALEIVDYMPTLQNELESSPVVCGTTRSEQSHGTCLYIDSDGKISDMLFLVLLITASHKLRKPYDWCEDTRIQLKEAVGFMSVYHGLAFDDEDERNRGFTLEFLEPLDKRHTRAWKELVEMLIHLCTLRKRGLGKRGFDEGKIGDLMESIAHSQPLTKNALSVVLSEMTMLNACLSQWEGIRQAMTLV</sequence>
<dbReference type="SUPFAM" id="SSF82199">
    <property type="entry name" value="SET domain"/>
    <property type="match status" value="1"/>
</dbReference>
<dbReference type="eggNOG" id="KOG1337">
    <property type="taxonomic scope" value="Eukaryota"/>
</dbReference>
<dbReference type="EMBL" id="AACS02000003">
    <property type="protein sequence ID" value="EAU91699.2"/>
    <property type="molecule type" value="Genomic_DNA"/>
</dbReference>
<dbReference type="CDD" id="cd10527">
    <property type="entry name" value="SET_LSMT"/>
    <property type="match status" value="1"/>
</dbReference>
<dbReference type="InParanoid" id="A8N589"/>
<dbReference type="Proteomes" id="UP000001861">
    <property type="component" value="Unassembled WGS sequence"/>
</dbReference>
<dbReference type="InterPro" id="IPR050600">
    <property type="entry name" value="SETD3_SETD6_MTase"/>
</dbReference>
<dbReference type="OMA" id="HAYSLVC"/>
<dbReference type="KEGG" id="cci:CC1G_04467"/>
<dbReference type="VEuPathDB" id="FungiDB:CC1G_04467"/>
<dbReference type="AlphaFoldDB" id="A8N589"/>
<keyword evidence="3" id="KW-1185">Reference proteome</keyword>
<dbReference type="HOGENOM" id="CLU_023001_0_0_1"/>
<evidence type="ECO:0000256" key="1">
    <source>
        <dbReference type="SAM" id="MobiDB-lite"/>
    </source>
</evidence>
<dbReference type="GO" id="GO:0016279">
    <property type="term" value="F:protein-lysine N-methyltransferase activity"/>
    <property type="evidence" value="ECO:0007669"/>
    <property type="project" value="TreeGrafter"/>
</dbReference>
<feature type="compositionally biased region" description="Acidic residues" evidence="1">
    <location>
        <begin position="209"/>
        <end position="226"/>
    </location>
</feature>
<evidence type="ECO:0008006" key="4">
    <source>
        <dbReference type="Google" id="ProtNLM"/>
    </source>
</evidence>
<dbReference type="PANTHER" id="PTHR13271">
    <property type="entry name" value="UNCHARACTERIZED PUTATIVE METHYLTRANSFERASE"/>
    <property type="match status" value="1"/>
</dbReference>
<reference evidence="2 3" key="1">
    <citation type="journal article" date="2010" name="Proc. Natl. Acad. Sci. U.S.A.">
        <title>Insights into evolution of multicellular fungi from the assembled chromosomes of the mushroom Coprinopsis cinerea (Coprinus cinereus).</title>
        <authorList>
            <person name="Stajich J.E."/>
            <person name="Wilke S.K."/>
            <person name="Ahren D."/>
            <person name="Au C.H."/>
            <person name="Birren B.W."/>
            <person name="Borodovsky M."/>
            <person name="Burns C."/>
            <person name="Canback B."/>
            <person name="Casselton L.A."/>
            <person name="Cheng C.K."/>
            <person name="Deng J."/>
            <person name="Dietrich F.S."/>
            <person name="Fargo D.C."/>
            <person name="Farman M.L."/>
            <person name="Gathman A.C."/>
            <person name="Goldberg J."/>
            <person name="Guigo R."/>
            <person name="Hoegger P.J."/>
            <person name="Hooker J.B."/>
            <person name="Huggins A."/>
            <person name="James T.Y."/>
            <person name="Kamada T."/>
            <person name="Kilaru S."/>
            <person name="Kodira C."/>
            <person name="Kues U."/>
            <person name="Kupfer D."/>
            <person name="Kwan H.S."/>
            <person name="Lomsadze A."/>
            <person name="Li W."/>
            <person name="Lilly W.W."/>
            <person name="Ma L.J."/>
            <person name="Mackey A.J."/>
            <person name="Manning G."/>
            <person name="Martin F."/>
            <person name="Muraguchi H."/>
            <person name="Natvig D.O."/>
            <person name="Palmerini H."/>
            <person name="Ramesh M.A."/>
            <person name="Rehmeyer C.J."/>
            <person name="Roe B.A."/>
            <person name="Shenoy N."/>
            <person name="Stanke M."/>
            <person name="Ter-Hovhannisyan V."/>
            <person name="Tunlid A."/>
            <person name="Velagapudi R."/>
            <person name="Vision T.J."/>
            <person name="Zeng Q."/>
            <person name="Zolan M.E."/>
            <person name="Pukkila P.J."/>
        </authorList>
    </citation>
    <scope>NUCLEOTIDE SEQUENCE [LARGE SCALE GENOMIC DNA]</scope>
    <source>
        <strain evidence="3">Okayama-7 / 130 / ATCC MYA-4618 / FGSC 9003</strain>
    </source>
</reference>
<name>A8N589_COPC7</name>
<organism evidence="2 3">
    <name type="scientific">Coprinopsis cinerea (strain Okayama-7 / 130 / ATCC MYA-4618 / FGSC 9003)</name>
    <name type="common">Inky cap fungus</name>
    <name type="synonym">Hormographiella aspergillata</name>
    <dbReference type="NCBI Taxonomy" id="240176"/>
    <lineage>
        <taxon>Eukaryota</taxon>
        <taxon>Fungi</taxon>
        <taxon>Dikarya</taxon>
        <taxon>Basidiomycota</taxon>
        <taxon>Agaricomycotina</taxon>
        <taxon>Agaricomycetes</taxon>
        <taxon>Agaricomycetidae</taxon>
        <taxon>Agaricales</taxon>
        <taxon>Agaricineae</taxon>
        <taxon>Psathyrellaceae</taxon>
        <taxon>Coprinopsis</taxon>
    </lineage>
</organism>
<feature type="region of interest" description="Disordered" evidence="1">
    <location>
        <begin position="208"/>
        <end position="240"/>
    </location>
</feature>
<dbReference type="PANTHER" id="PTHR13271:SF34">
    <property type="entry name" value="N-LYSINE METHYLTRANSFERASE SETD6"/>
    <property type="match status" value="1"/>
</dbReference>
<dbReference type="Gene3D" id="3.90.1410.10">
    <property type="entry name" value="set domain protein methyltransferase, domain 1"/>
    <property type="match status" value="1"/>
</dbReference>
<dbReference type="GeneID" id="6006472"/>